<dbReference type="Gene3D" id="2.180.10.10">
    <property type="entry name" value="RHS repeat-associated core"/>
    <property type="match status" value="4"/>
</dbReference>
<feature type="compositionally biased region" description="Low complexity" evidence="1">
    <location>
        <begin position="172"/>
        <end position="185"/>
    </location>
</feature>
<dbReference type="Pfam" id="PF21725">
    <property type="entry name" value="T7SS_signal"/>
    <property type="match status" value="1"/>
</dbReference>
<dbReference type="InterPro" id="IPR006530">
    <property type="entry name" value="YD"/>
</dbReference>
<dbReference type="InterPro" id="IPR050708">
    <property type="entry name" value="T6SS_VgrG/RHS"/>
</dbReference>
<feature type="compositionally biased region" description="Basic and acidic residues" evidence="1">
    <location>
        <begin position="1427"/>
        <end position="1441"/>
    </location>
</feature>
<feature type="region of interest" description="Disordered" evidence="1">
    <location>
        <begin position="630"/>
        <end position="649"/>
    </location>
</feature>
<dbReference type="Pfam" id="PF20148">
    <property type="entry name" value="DUF6531"/>
    <property type="match status" value="1"/>
</dbReference>
<dbReference type="RefSeq" id="WP_164313591.1">
    <property type="nucleotide sequence ID" value="NZ_JAAGLU010000007.1"/>
</dbReference>
<organism evidence="5">
    <name type="scientific">Streptomyces sp. SID12501</name>
    <dbReference type="NCBI Taxonomy" id="2706042"/>
    <lineage>
        <taxon>Bacteria</taxon>
        <taxon>Bacillati</taxon>
        <taxon>Actinomycetota</taxon>
        <taxon>Actinomycetes</taxon>
        <taxon>Kitasatosporales</taxon>
        <taxon>Streptomycetaceae</taxon>
        <taxon>Streptomyces</taxon>
    </lineage>
</organism>
<feature type="compositionally biased region" description="Gly residues" evidence="1">
    <location>
        <begin position="1277"/>
        <end position="1292"/>
    </location>
</feature>
<dbReference type="EMBL" id="JAAGLU010000007">
    <property type="protein sequence ID" value="NEC86126.1"/>
    <property type="molecule type" value="Genomic_DNA"/>
</dbReference>
<feature type="domain" description="DUF6531" evidence="3">
    <location>
        <begin position="359"/>
        <end position="429"/>
    </location>
</feature>
<evidence type="ECO:0000259" key="4">
    <source>
        <dbReference type="Pfam" id="PF21725"/>
    </source>
</evidence>
<dbReference type="PANTHER" id="PTHR32305:SF15">
    <property type="entry name" value="PROTEIN RHSA-RELATED"/>
    <property type="match status" value="1"/>
</dbReference>
<dbReference type="InterPro" id="IPR022385">
    <property type="entry name" value="Rhs_assc_core"/>
</dbReference>
<dbReference type="PANTHER" id="PTHR32305">
    <property type="match status" value="1"/>
</dbReference>
<dbReference type="InterPro" id="IPR045351">
    <property type="entry name" value="DUF6531"/>
</dbReference>
<keyword evidence="2" id="KW-1133">Transmembrane helix</keyword>
<sequence length="1571" mass="172409">MVGYRPADWHVLDLDKDPTPGDPDRVRQLARTLHDFADDVADGLRLIKGMASENETLEWAGKTAEVFQDEFSDVPKNLKKLKKSYDLCGDALVDYWPKLERAQALADRALAKGRAAQADLSSAKSRLSSADSWMTRATKESDKYKDDPTGSKTAEKPDEAKVRAATRDAQHAKSAQSSAQSDVDGAQSALDVAKKMAEDARRMREDAAGEAKRRIDEASDAGIQNRSWWEDVGDWFVDNWDTIVAVCKIVVAVVGVVAMIIGGPILGVIVLIAALVVLADTLYKYSKGQASLWDVGFAALDCIPGMKGLTTLGGLAKGLKTVGKLGLKGMVKGLGKGLRKGADDAVAKSKSAKGRCKNGDPIDMVSGEMLIEQTDVGLPGVLPVILRRTHLSTYHWGSWFGESWASTFDERLELDDDGALFATEDGMILCYPVPGPDRPVLPEAGPRWPLAWDADQPGALRVTDPGTGITRHFAPSSDNAGRGPAFTLPLAAISDRNGNRVHFDRTSDGTPVAVRHSGGYHVHVDTAEGRIVRLRLRNPADGPDGTTILRYGYDEAGDLTELHDSSGLPYTFTYDLAGRIGSWTDRIGSWYRFTYDDHDRVIRGEGADGVLDCTIEYDAQAQATHYTDSLSRTTSYRHNERRQLVSTTNARGESVHNEWDDTDRLVARTDALDHTFRYEYDDAGNLTRVTRPDGSVTSAVFNEFHRPVVVLDEAGDEAGEDGVAWRHTYDERGNRIATRNPTGAETHYTYDDAGFLTAVTDALGHRRDAACDGVGLPVRLANPLGSTTTLEHDAFGRITSVTDALGLATRFGWTVEGRLAWRVSGDEPAERFDWDAAGNLVTYTDPAGNTSAYTPTHFNLAAVRTRPDGARYAFDYDTELNLTRVTNPQGATWEYVYDEANRVVAETDFNGRTLTYDVNAMGALMSLTNGAGETVSFGRDTLSRTTSVRHDGDTTSLRYDSRGHLVEQTGPEVRLQRTYDTVGRLLAESVNGSTTTYRYDALGRRVERRTPSGTVSTWSYDAAGRPVGLESAGRMLGFDFDAAGREIARELGHGVTLGQSWDEAGRLTAQTLARHPEGAETLLQHRTYAYRADGHLAELDELTTGTRRFDLDPAGRVTAVHARDWTESYAYDGVGNLSSAVTPATSGDDTHREFTGTLVRRCGRTRYERDAEGRVVRSVRRLLNGQKRVRTYAWNSLSQLVGTVTPGGARWRYLYDPTGRRVAKRRVSDDGSVAEEIRFTWDGQRLAEQITPGGHSTTWDYAPGTHLPLTQIDRAPGGPGGPGGPSDAGSPGGAADPDFGTRFHAVVTDLSGAPAELISEEGELAWQRRTTLWGLPLPRQDTASASSGRTEGTVDCPLRFPGQYADAETGWHYNHHRYYDPETGHYATPDPLGLAPASNDTAYVPNPYRWIDPLGLHRDTGNGQYARDPDAPETAHNRKSEYPSGYRESTHDEMAKNWTLEGVDQGERPLDSAKNKIPRDQLTWFDGNGDIIWDPANPGSKPFHETVTYEHREAVVDHWNREGRLTGRPTRNDFYNDPDNMEAMEKSKNSRGGAMMDARYSQDTGPNYSCS</sequence>
<evidence type="ECO:0000259" key="3">
    <source>
        <dbReference type="Pfam" id="PF20148"/>
    </source>
</evidence>
<comment type="caution">
    <text evidence="5">The sequence shown here is derived from an EMBL/GenBank/DDBJ whole genome shotgun (WGS) entry which is preliminary data.</text>
</comment>
<evidence type="ECO:0000256" key="2">
    <source>
        <dbReference type="SAM" id="Phobius"/>
    </source>
</evidence>
<evidence type="ECO:0008006" key="6">
    <source>
        <dbReference type="Google" id="ProtNLM"/>
    </source>
</evidence>
<dbReference type="InterPro" id="IPR031325">
    <property type="entry name" value="RHS_repeat"/>
</dbReference>
<feature type="domain" description="Putative T7SS secretion signal" evidence="4">
    <location>
        <begin position="21"/>
        <end position="220"/>
    </location>
</feature>
<feature type="region of interest" description="Disordered" evidence="1">
    <location>
        <begin position="1420"/>
        <end position="1475"/>
    </location>
</feature>
<feature type="region of interest" description="Disordered" evidence="1">
    <location>
        <begin position="1255"/>
        <end position="1300"/>
    </location>
</feature>
<feature type="region of interest" description="Disordered" evidence="1">
    <location>
        <begin position="115"/>
        <end position="185"/>
    </location>
</feature>
<dbReference type="Pfam" id="PF05593">
    <property type="entry name" value="RHS_repeat"/>
    <property type="match status" value="6"/>
</dbReference>
<feature type="compositionally biased region" description="Polar residues" evidence="1">
    <location>
        <begin position="1561"/>
        <end position="1571"/>
    </location>
</feature>
<evidence type="ECO:0000313" key="5">
    <source>
        <dbReference type="EMBL" id="NEC86126.1"/>
    </source>
</evidence>
<evidence type="ECO:0000256" key="1">
    <source>
        <dbReference type="SAM" id="MobiDB-lite"/>
    </source>
</evidence>
<feature type="compositionally biased region" description="Low complexity" evidence="1">
    <location>
        <begin position="118"/>
        <end position="132"/>
    </location>
</feature>
<proteinExistence type="predicted"/>
<gene>
    <name evidence="5" type="ORF">G3I71_09895</name>
</gene>
<dbReference type="NCBIfam" id="TIGR03696">
    <property type="entry name" value="Rhs_assc_core"/>
    <property type="match status" value="1"/>
</dbReference>
<accession>A0A6B3BP68</accession>
<feature type="compositionally biased region" description="Basic and acidic residues" evidence="1">
    <location>
        <begin position="1465"/>
        <end position="1475"/>
    </location>
</feature>
<reference evidence="5" key="1">
    <citation type="submission" date="2020-01" db="EMBL/GenBank/DDBJ databases">
        <title>Insect and environment-associated Actinomycetes.</title>
        <authorList>
            <person name="Currrie C."/>
            <person name="Chevrette M."/>
            <person name="Carlson C."/>
            <person name="Stubbendieck R."/>
            <person name="Wendt-Pienkowski E."/>
        </authorList>
    </citation>
    <scope>NUCLEOTIDE SEQUENCE</scope>
    <source>
        <strain evidence="5">SID12501</strain>
    </source>
</reference>
<feature type="compositionally biased region" description="Basic and acidic residues" evidence="1">
    <location>
        <begin position="137"/>
        <end position="171"/>
    </location>
</feature>
<dbReference type="InterPro" id="IPR049082">
    <property type="entry name" value="T7SS_signal"/>
</dbReference>
<dbReference type="NCBIfam" id="TIGR01643">
    <property type="entry name" value="YD_repeat_2x"/>
    <property type="match status" value="10"/>
</dbReference>
<protein>
    <recommendedName>
        <fullName evidence="6">RHS repeat protein</fullName>
    </recommendedName>
</protein>
<name>A0A6B3BP68_9ACTN</name>
<keyword evidence="2" id="KW-0812">Transmembrane</keyword>
<feature type="transmembrane region" description="Helical" evidence="2">
    <location>
        <begin position="249"/>
        <end position="279"/>
    </location>
</feature>
<dbReference type="SUPFAM" id="SSF69304">
    <property type="entry name" value="Tricorn protease N-terminal domain"/>
    <property type="match status" value="1"/>
</dbReference>
<feature type="region of interest" description="Disordered" evidence="1">
    <location>
        <begin position="1529"/>
        <end position="1571"/>
    </location>
</feature>
<keyword evidence="2" id="KW-0472">Membrane</keyword>